<name>A0AAJ0MFH7_9PEZI</name>
<evidence type="ECO:0000313" key="7">
    <source>
        <dbReference type="Proteomes" id="UP001275084"/>
    </source>
</evidence>
<dbReference type="GO" id="GO:0008270">
    <property type="term" value="F:zinc ion binding"/>
    <property type="evidence" value="ECO:0007669"/>
    <property type="project" value="UniProtKB-KW"/>
</dbReference>
<reference evidence="6" key="1">
    <citation type="journal article" date="2023" name="Mol. Phylogenet. Evol.">
        <title>Genome-scale phylogeny and comparative genomics of the fungal order Sordariales.</title>
        <authorList>
            <person name="Hensen N."/>
            <person name="Bonometti L."/>
            <person name="Westerberg I."/>
            <person name="Brannstrom I.O."/>
            <person name="Guillou S."/>
            <person name="Cros-Aarteil S."/>
            <person name="Calhoun S."/>
            <person name="Haridas S."/>
            <person name="Kuo A."/>
            <person name="Mondo S."/>
            <person name="Pangilinan J."/>
            <person name="Riley R."/>
            <person name="LaButti K."/>
            <person name="Andreopoulos B."/>
            <person name="Lipzen A."/>
            <person name="Chen C."/>
            <person name="Yan M."/>
            <person name="Daum C."/>
            <person name="Ng V."/>
            <person name="Clum A."/>
            <person name="Steindorff A."/>
            <person name="Ohm R.A."/>
            <person name="Martin F."/>
            <person name="Silar P."/>
            <person name="Natvig D.O."/>
            <person name="Lalanne C."/>
            <person name="Gautier V."/>
            <person name="Ament-Velasquez S.L."/>
            <person name="Kruys A."/>
            <person name="Hutchinson M.I."/>
            <person name="Powell A.J."/>
            <person name="Barry K."/>
            <person name="Miller A.N."/>
            <person name="Grigoriev I.V."/>
            <person name="Debuchy R."/>
            <person name="Gladieux P."/>
            <person name="Hiltunen Thoren M."/>
            <person name="Johannesson H."/>
        </authorList>
    </citation>
    <scope>NUCLEOTIDE SEQUENCE</scope>
    <source>
        <strain evidence="6">CBS 955.72</strain>
    </source>
</reference>
<dbReference type="SUPFAM" id="SSF144232">
    <property type="entry name" value="HIT/MYND zinc finger-like"/>
    <property type="match status" value="1"/>
</dbReference>
<dbReference type="EMBL" id="JAUIQD010000003">
    <property type="protein sequence ID" value="KAK3356726.1"/>
    <property type="molecule type" value="Genomic_DNA"/>
</dbReference>
<gene>
    <name evidence="6" type="ORF">B0T25DRAFT_138465</name>
</gene>
<dbReference type="Gene3D" id="6.10.140.2220">
    <property type="match status" value="1"/>
</dbReference>
<proteinExistence type="predicted"/>
<accession>A0AAJ0MFH7</accession>
<keyword evidence="7" id="KW-1185">Reference proteome</keyword>
<sequence length="392" mass="43263">MMEDKVSSFNKLPRPKKTPSGLPNHWVFGVCHVDLYPPGDLVLAVHPKSYYLKQGGPAQIYSLATRAEKAEALIPYLLDAFMMIHPDTPPPVAPWTWSTLEPDLAQAVQDGLRNHGVTPELCKVGVCSSEERDILEEARAGFFEKVMSTQPRNPPATVDLGDSTRCHGCGMSHECFFLPLKKCARCSRVYYHSRDCQKQHWKRHKPTCSPVANAPGPGLDAYAYYNTKASTDPDARALIKSLHIESHPARGGLALPLRRLVLAGQDTPKNMQLLYGPQWESSMKKDHEEARIQCLLDPPPGSPSHVLNAWMDDASIVRSLRPATEAEQQRVKEIREMQELIRRRVGAGKSPTSGDMHAILTAAGSDWVSRIPTYTLAANTMDQGVPAGGYGG</sequence>
<dbReference type="AlphaFoldDB" id="A0AAJ0MFH7"/>
<dbReference type="Proteomes" id="UP001275084">
    <property type="component" value="Unassembled WGS sequence"/>
</dbReference>
<keyword evidence="1" id="KW-0479">Metal-binding</keyword>
<keyword evidence="3" id="KW-0862">Zinc</keyword>
<reference evidence="6" key="2">
    <citation type="submission" date="2023-06" db="EMBL/GenBank/DDBJ databases">
        <authorList>
            <consortium name="Lawrence Berkeley National Laboratory"/>
            <person name="Haridas S."/>
            <person name="Hensen N."/>
            <person name="Bonometti L."/>
            <person name="Westerberg I."/>
            <person name="Brannstrom I.O."/>
            <person name="Guillou S."/>
            <person name="Cros-Aarteil S."/>
            <person name="Calhoun S."/>
            <person name="Kuo A."/>
            <person name="Mondo S."/>
            <person name="Pangilinan J."/>
            <person name="Riley R."/>
            <person name="Labutti K."/>
            <person name="Andreopoulos B."/>
            <person name="Lipzen A."/>
            <person name="Chen C."/>
            <person name="Yanf M."/>
            <person name="Daum C."/>
            <person name="Ng V."/>
            <person name="Clum A."/>
            <person name="Steindorff A."/>
            <person name="Ohm R."/>
            <person name="Martin F."/>
            <person name="Silar P."/>
            <person name="Natvig D."/>
            <person name="Lalanne C."/>
            <person name="Gautier V."/>
            <person name="Ament-Velasquez S.L."/>
            <person name="Kruys A."/>
            <person name="Hutchinson M.I."/>
            <person name="Powell A.J."/>
            <person name="Barry K."/>
            <person name="Miller A.N."/>
            <person name="Grigoriev I.V."/>
            <person name="Debuchy R."/>
            <person name="Gladieux P."/>
            <person name="Thoren M.H."/>
            <person name="Johannesson H."/>
        </authorList>
    </citation>
    <scope>NUCLEOTIDE SEQUENCE</scope>
    <source>
        <strain evidence="6">CBS 955.72</strain>
    </source>
</reference>
<evidence type="ECO:0000313" key="6">
    <source>
        <dbReference type="EMBL" id="KAK3356726.1"/>
    </source>
</evidence>
<dbReference type="Pfam" id="PF01753">
    <property type="entry name" value="zf-MYND"/>
    <property type="match status" value="1"/>
</dbReference>
<comment type="caution">
    <text evidence="6">The sequence shown here is derived from an EMBL/GenBank/DDBJ whole genome shotgun (WGS) entry which is preliminary data.</text>
</comment>
<evidence type="ECO:0000256" key="3">
    <source>
        <dbReference type="ARBA" id="ARBA00022833"/>
    </source>
</evidence>
<protein>
    <recommendedName>
        <fullName evidence="5">MYND-type domain-containing protein</fullName>
    </recommendedName>
</protein>
<evidence type="ECO:0000259" key="5">
    <source>
        <dbReference type="PROSITE" id="PS50865"/>
    </source>
</evidence>
<feature type="domain" description="MYND-type" evidence="5">
    <location>
        <begin position="166"/>
        <end position="208"/>
    </location>
</feature>
<evidence type="ECO:0000256" key="4">
    <source>
        <dbReference type="PROSITE-ProRule" id="PRU00134"/>
    </source>
</evidence>
<evidence type="ECO:0000256" key="1">
    <source>
        <dbReference type="ARBA" id="ARBA00022723"/>
    </source>
</evidence>
<dbReference type="InterPro" id="IPR002893">
    <property type="entry name" value="Znf_MYND"/>
</dbReference>
<dbReference type="PROSITE" id="PS50865">
    <property type="entry name" value="ZF_MYND_2"/>
    <property type="match status" value="1"/>
</dbReference>
<keyword evidence="2 4" id="KW-0863">Zinc-finger</keyword>
<evidence type="ECO:0000256" key="2">
    <source>
        <dbReference type="ARBA" id="ARBA00022771"/>
    </source>
</evidence>
<organism evidence="6 7">
    <name type="scientific">Lasiosphaeria hispida</name>
    <dbReference type="NCBI Taxonomy" id="260671"/>
    <lineage>
        <taxon>Eukaryota</taxon>
        <taxon>Fungi</taxon>
        <taxon>Dikarya</taxon>
        <taxon>Ascomycota</taxon>
        <taxon>Pezizomycotina</taxon>
        <taxon>Sordariomycetes</taxon>
        <taxon>Sordariomycetidae</taxon>
        <taxon>Sordariales</taxon>
        <taxon>Lasiosphaeriaceae</taxon>
        <taxon>Lasiosphaeria</taxon>
    </lineage>
</organism>